<evidence type="ECO:0000313" key="2">
    <source>
        <dbReference type="EMBL" id="GIX78595.1"/>
    </source>
</evidence>
<gene>
    <name evidence="2" type="ORF">CEXT_323031</name>
</gene>
<accession>A0AAV4N1C9</accession>
<feature type="region of interest" description="Disordered" evidence="1">
    <location>
        <begin position="95"/>
        <end position="131"/>
    </location>
</feature>
<evidence type="ECO:0000256" key="1">
    <source>
        <dbReference type="SAM" id="MobiDB-lite"/>
    </source>
</evidence>
<evidence type="ECO:0000313" key="3">
    <source>
        <dbReference type="Proteomes" id="UP001054945"/>
    </source>
</evidence>
<dbReference type="AlphaFoldDB" id="A0AAV4N1C9"/>
<dbReference type="EMBL" id="BPLR01020429">
    <property type="protein sequence ID" value="GIX78595.1"/>
    <property type="molecule type" value="Genomic_DNA"/>
</dbReference>
<reference evidence="2 3" key="1">
    <citation type="submission" date="2021-06" db="EMBL/GenBank/DDBJ databases">
        <title>Caerostris extrusa draft genome.</title>
        <authorList>
            <person name="Kono N."/>
            <person name="Arakawa K."/>
        </authorList>
    </citation>
    <scope>NUCLEOTIDE SEQUENCE [LARGE SCALE GENOMIC DNA]</scope>
</reference>
<organism evidence="2 3">
    <name type="scientific">Caerostris extrusa</name>
    <name type="common">Bark spider</name>
    <name type="synonym">Caerostris bankana</name>
    <dbReference type="NCBI Taxonomy" id="172846"/>
    <lineage>
        <taxon>Eukaryota</taxon>
        <taxon>Metazoa</taxon>
        <taxon>Ecdysozoa</taxon>
        <taxon>Arthropoda</taxon>
        <taxon>Chelicerata</taxon>
        <taxon>Arachnida</taxon>
        <taxon>Araneae</taxon>
        <taxon>Araneomorphae</taxon>
        <taxon>Entelegynae</taxon>
        <taxon>Araneoidea</taxon>
        <taxon>Araneidae</taxon>
        <taxon>Caerostris</taxon>
    </lineage>
</organism>
<protein>
    <submittedName>
        <fullName evidence="2">Uncharacterized protein</fullName>
    </submittedName>
</protein>
<proteinExistence type="predicted"/>
<sequence>MAICDVSSFCSDDFGMLPNTGEVPDRIDPSVCPLPPLQSNHFKRFLNRLFVENNLYDGEKRRQEEPNESSFGAKIRCAPVALQVKKGFGHGSKVCEVQGRTPTGLRGGSPHRRRRFPTPPARPPPHHSNNSFSFHSTAAVFIVQPSASPYCISEKRRMREKRWHNTQA</sequence>
<name>A0AAV4N1C9_CAEEX</name>
<comment type="caution">
    <text evidence="2">The sequence shown here is derived from an EMBL/GenBank/DDBJ whole genome shotgun (WGS) entry which is preliminary data.</text>
</comment>
<dbReference type="Proteomes" id="UP001054945">
    <property type="component" value="Unassembled WGS sequence"/>
</dbReference>
<keyword evidence="3" id="KW-1185">Reference proteome</keyword>